<protein>
    <recommendedName>
        <fullName evidence="10">Protein HIR</fullName>
    </recommendedName>
</protein>
<dbReference type="SMART" id="SM00320">
    <property type="entry name" value="WD40"/>
    <property type="match status" value="7"/>
</dbReference>
<evidence type="ECO:0000256" key="4">
    <source>
        <dbReference type="ARBA" id="ARBA00022737"/>
    </source>
</evidence>
<dbReference type="OrthoDB" id="1741719at2759"/>
<feature type="domain" description="Protein HIRA-like C-terminal" evidence="12">
    <location>
        <begin position="658"/>
        <end position="895"/>
    </location>
</feature>
<dbReference type="Proteomes" id="UP001140011">
    <property type="component" value="Unassembled WGS sequence"/>
</dbReference>
<name>A0A9W8H7L7_9FUNG</name>
<gene>
    <name evidence="14" type="primary">HIR1</name>
    <name evidence="14" type="ORF">GGI19_000062</name>
</gene>
<dbReference type="InterPro" id="IPR015943">
    <property type="entry name" value="WD40/YVTN_repeat-like_dom_sf"/>
</dbReference>
<organism evidence="14 15">
    <name type="scientific">Coemansia pectinata</name>
    <dbReference type="NCBI Taxonomy" id="1052879"/>
    <lineage>
        <taxon>Eukaryota</taxon>
        <taxon>Fungi</taxon>
        <taxon>Fungi incertae sedis</taxon>
        <taxon>Zoopagomycota</taxon>
        <taxon>Kickxellomycotina</taxon>
        <taxon>Kickxellomycetes</taxon>
        <taxon>Kickxellales</taxon>
        <taxon>Kickxellaceae</taxon>
        <taxon>Coemansia</taxon>
    </lineage>
</organism>
<reference evidence="14" key="1">
    <citation type="submission" date="2022-07" db="EMBL/GenBank/DDBJ databases">
        <title>Phylogenomic reconstructions and comparative analyses of Kickxellomycotina fungi.</title>
        <authorList>
            <person name="Reynolds N.K."/>
            <person name="Stajich J.E."/>
            <person name="Barry K."/>
            <person name="Grigoriev I.V."/>
            <person name="Crous P."/>
            <person name="Smith M.E."/>
        </authorList>
    </citation>
    <scope>NUCLEOTIDE SEQUENCE</scope>
    <source>
        <strain evidence="14">BCRC 34297</strain>
    </source>
</reference>
<evidence type="ECO:0000256" key="1">
    <source>
        <dbReference type="ARBA" id="ARBA00004123"/>
    </source>
</evidence>
<comment type="similarity">
    <text evidence="2 10">Belongs to the WD repeat HIR1 family.</text>
</comment>
<dbReference type="AlphaFoldDB" id="A0A9W8H7L7"/>
<dbReference type="GO" id="GO:0005634">
    <property type="term" value="C:nucleus"/>
    <property type="evidence" value="ECO:0007669"/>
    <property type="project" value="UniProtKB-SubCell"/>
</dbReference>
<evidence type="ECO:0000256" key="2">
    <source>
        <dbReference type="ARBA" id="ARBA00007306"/>
    </source>
</evidence>
<dbReference type="InterPro" id="IPR019015">
    <property type="entry name" value="HIRA_B_motif"/>
</dbReference>
<accession>A0A9W8H7L7</accession>
<dbReference type="GO" id="GO:0000417">
    <property type="term" value="C:HIR complex"/>
    <property type="evidence" value="ECO:0007669"/>
    <property type="project" value="TreeGrafter"/>
</dbReference>
<dbReference type="GO" id="GO:0006351">
    <property type="term" value="P:DNA-templated transcription"/>
    <property type="evidence" value="ECO:0007669"/>
    <property type="project" value="InterPro"/>
</dbReference>
<dbReference type="SUPFAM" id="SSF50978">
    <property type="entry name" value="WD40 repeat-like"/>
    <property type="match status" value="1"/>
</dbReference>
<evidence type="ECO:0000259" key="12">
    <source>
        <dbReference type="Pfam" id="PF07569"/>
    </source>
</evidence>
<comment type="function">
    <text evidence="10">Required for replication-independent chromatin assembly and for the periodic repression of histone gene transcription during the cell cycle.</text>
</comment>
<dbReference type="PROSITE" id="PS50082">
    <property type="entry name" value="WD_REPEATS_2"/>
    <property type="match status" value="4"/>
</dbReference>
<sequence>MRITKPEWLRHDGDKKKLSAIFSLDFHPDGTRLATSGMDNKIRLWNTQAISDTTSKEQQQPKLLSTLSSHSGAVLCVRFSHGDGRYLASGADDMVVLIWERDDSAIQGNLSSSAESWRPMRRLTGHESDVCDLAWSPNNRYLATCGLDNSVLVWDGATFERVAKLTGHEQFVKGLTFDPAGKYLATQSDDKTMRIWRTSDWAQHAVVRRPFEDNMFSTYFRRPSWSPDGDCVAAANAANGKVPVAAVISRDEWTADLSFVGHRAAIEAVRFNPRVFTQADSSSVACVCAAGGQDRGVSVWLTSQHMPIAAATHLFTGNLMDLAWHTVASDSVDESSVVAYLAACSYDGTVALLEFTQAELGRPISAQDQEAMLKKHGWIKRSDDSDADAASKRPILVESVEQLRLEELGSVDRDSRIAQIMDGCLLPSVANTKEPTPQKTADAPVPVLTKNGKKRVAPVFVRPLGGYAAQSSSSTNQQQQQQPEGNNIIGVGNSNIVADAPLLPRPAPALVDRVAVDAPIWIEARALGTRTIRASDEKESNADVAITATVQPLGRQTLIHAQSISAARVHLSVPRVVAHVTCTAMTTLAVLAAYNQSAKRTANKALSASKIVSTAKLGAVMWTKHLTGGAVTLLAASDVVAAASCTDGTLHLFDSESGARLLPPIMCEAHLAHLRCVGKFCLALDCVGQLTVWDLDRVYAVVDRVSVAPLLYSAELIANNQPDDDEDPALVKAPKRHKPSVALTAADVCPATGSPIVCLSDGRSFTYHLQLRSWLCIGDPASYAGSEFAPRPPLLASTKGAQQAFTPTLRTRLGYIQETGWHQRNLSCKRAEASEPEGVVPVEKRRLITLDHLEHQLMSASAIDSPEDVQRYADILARHLARAGDKPRTEFWLRSLLGPALVKDPPPSSSLVWAPTLAGVPKRQLLGRVLPILATNRNLQSIVTEYSDALSKLLQ</sequence>
<evidence type="ECO:0000256" key="8">
    <source>
        <dbReference type="ARBA" id="ARBA00023242"/>
    </source>
</evidence>
<keyword evidence="7 10" id="KW-0804">Transcription</keyword>
<evidence type="ECO:0000256" key="10">
    <source>
        <dbReference type="RuleBase" id="RU364014"/>
    </source>
</evidence>
<dbReference type="Pfam" id="PF24105">
    <property type="entry name" value="Beta-prop_CAF1B_HIR1"/>
    <property type="match status" value="1"/>
</dbReference>
<proteinExistence type="inferred from homology"/>
<dbReference type="EMBL" id="JANBUH010000001">
    <property type="protein sequence ID" value="KAJ2757461.1"/>
    <property type="molecule type" value="Genomic_DNA"/>
</dbReference>
<feature type="repeat" description="WD" evidence="9">
    <location>
        <begin position="165"/>
        <end position="196"/>
    </location>
</feature>
<dbReference type="InterPro" id="IPR011494">
    <property type="entry name" value="HIRA-like_C"/>
</dbReference>
<evidence type="ECO:0000256" key="5">
    <source>
        <dbReference type="ARBA" id="ARBA00022853"/>
    </source>
</evidence>
<feature type="repeat" description="WD" evidence="9">
    <location>
        <begin position="19"/>
        <end position="55"/>
    </location>
</feature>
<dbReference type="GO" id="GO:0006338">
    <property type="term" value="P:chromatin remodeling"/>
    <property type="evidence" value="ECO:0007669"/>
    <property type="project" value="InterPro"/>
</dbReference>
<dbReference type="Pfam" id="PF07569">
    <property type="entry name" value="Hira"/>
    <property type="match status" value="1"/>
</dbReference>
<feature type="repeat" description="WD" evidence="9">
    <location>
        <begin position="123"/>
        <end position="164"/>
    </location>
</feature>
<dbReference type="GO" id="GO:0000785">
    <property type="term" value="C:chromatin"/>
    <property type="evidence" value="ECO:0007669"/>
    <property type="project" value="TreeGrafter"/>
</dbReference>
<keyword evidence="4 10" id="KW-0677">Repeat</keyword>
<evidence type="ECO:0000256" key="7">
    <source>
        <dbReference type="ARBA" id="ARBA00023163"/>
    </source>
</evidence>
<feature type="compositionally biased region" description="Low complexity" evidence="11">
    <location>
        <begin position="470"/>
        <end position="488"/>
    </location>
</feature>
<dbReference type="CDD" id="cd00200">
    <property type="entry name" value="WD40"/>
    <property type="match status" value="1"/>
</dbReference>
<dbReference type="InterPro" id="IPR036322">
    <property type="entry name" value="WD40_repeat_dom_sf"/>
</dbReference>
<dbReference type="Pfam" id="PF09453">
    <property type="entry name" value="HIRA_B"/>
    <property type="match status" value="1"/>
</dbReference>
<dbReference type="Gene3D" id="2.130.10.10">
    <property type="entry name" value="YVTN repeat-like/Quinoprotein amine dehydrogenase"/>
    <property type="match status" value="2"/>
</dbReference>
<keyword evidence="5 10" id="KW-0156">Chromatin regulator</keyword>
<keyword evidence="10" id="KW-0678">Repressor</keyword>
<evidence type="ECO:0000256" key="11">
    <source>
        <dbReference type="SAM" id="MobiDB-lite"/>
    </source>
</evidence>
<dbReference type="InterPro" id="IPR031120">
    <property type="entry name" value="HIR1-like"/>
</dbReference>
<keyword evidence="3 9" id="KW-0853">WD repeat</keyword>
<dbReference type="PANTHER" id="PTHR13831">
    <property type="entry name" value="MEMBER OF THE HIR1 FAMILY OF WD-REPEAT PROTEINS"/>
    <property type="match status" value="1"/>
</dbReference>
<feature type="region of interest" description="Disordered" evidence="11">
    <location>
        <begin position="467"/>
        <end position="488"/>
    </location>
</feature>
<comment type="caution">
    <text evidence="14">The sequence shown here is derived from an EMBL/GenBank/DDBJ whole genome shotgun (WGS) entry which is preliminary data.</text>
</comment>
<feature type="repeat" description="WD" evidence="9">
    <location>
        <begin position="67"/>
        <end position="100"/>
    </location>
</feature>
<evidence type="ECO:0000256" key="6">
    <source>
        <dbReference type="ARBA" id="ARBA00023015"/>
    </source>
</evidence>
<evidence type="ECO:0000256" key="9">
    <source>
        <dbReference type="PROSITE-ProRule" id="PRU00221"/>
    </source>
</evidence>
<keyword evidence="8 10" id="KW-0539">Nucleus</keyword>
<dbReference type="PROSITE" id="PS50294">
    <property type="entry name" value="WD_REPEATS_REGION"/>
    <property type="match status" value="4"/>
</dbReference>
<dbReference type="InterPro" id="IPR001680">
    <property type="entry name" value="WD40_rpt"/>
</dbReference>
<dbReference type="InterPro" id="IPR055410">
    <property type="entry name" value="Beta-prop_CAF1B_HIR1"/>
</dbReference>
<evidence type="ECO:0000256" key="3">
    <source>
        <dbReference type="ARBA" id="ARBA00022574"/>
    </source>
</evidence>
<evidence type="ECO:0000313" key="15">
    <source>
        <dbReference type="Proteomes" id="UP001140011"/>
    </source>
</evidence>
<comment type="subcellular location">
    <subcellularLocation>
        <location evidence="1 10">Nucleus</location>
    </subcellularLocation>
</comment>
<keyword evidence="6 10" id="KW-0805">Transcription regulation</keyword>
<feature type="domain" description="CAF1B/HIR1 beta-propeller" evidence="13">
    <location>
        <begin position="20"/>
        <end position="360"/>
    </location>
</feature>
<evidence type="ECO:0000313" key="14">
    <source>
        <dbReference type="EMBL" id="KAJ2757461.1"/>
    </source>
</evidence>
<dbReference type="GO" id="GO:0031491">
    <property type="term" value="F:nucleosome binding"/>
    <property type="evidence" value="ECO:0007669"/>
    <property type="project" value="TreeGrafter"/>
</dbReference>
<keyword evidence="15" id="KW-1185">Reference proteome</keyword>
<dbReference type="GO" id="GO:0006355">
    <property type="term" value="P:regulation of DNA-templated transcription"/>
    <property type="evidence" value="ECO:0007669"/>
    <property type="project" value="InterPro"/>
</dbReference>
<evidence type="ECO:0000259" key="13">
    <source>
        <dbReference type="Pfam" id="PF24105"/>
    </source>
</evidence>
<dbReference type="PANTHER" id="PTHR13831:SF0">
    <property type="entry name" value="PROTEIN HIRA"/>
    <property type="match status" value="1"/>
</dbReference>